<keyword evidence="7 9" id="KW-0647">Proteasome</keyword>
<dbReference type="InterPro" id="IPR000243">
    <property type="entry name" value="Pept_T1A_subB"/>
</dbReference>
<comment type="activity regulation">
    <text evidence="9">The formation of the proteasomal ATPase PAN-20S proteasome complex, via the docking of the C-termini of PAN into the intersubunit pockets in the alpha-rings, triggers opening of the gate for substrate entry. Interconversion between the open-gate and close-gate conformations leads to a dynamic regulation of the 20S proteasome proteolysis activity.</text>
</comment>
<evidence type="ECO:0000256" key="3">
    <source>
        <dbReference type="ARBA" id="ARBA00022670"/>
    </source>
</evidence>
<feature type="chain" id="PRO_5023302066" description="Proteasome subunit beta" evidence="9">
    <location>
        <begin position="9"/>
        <end position="202"/>
    </location>
</feature>
<dbReference type="HAMAP" id="MF_02113_A">
    <property type="entry name" value="Proteasome_B_A"/>
    <property type="match status" value="1"/>
</dbReference>
<dbReference type="AlphaFoldDB" id="A0A2R6ADL8"/>
<comment type="subcellular location">
    <subcellularLocation>
        <location evidence="9">Cytoplasm</location>
    </subcellularLocation>
</comment>
<comment type="function">
    <text evidence="9">Component of the proteasome core, a large protease complex with broad specificity involved in protein degradation.</text>
</comment>
<dbReference type="SUPFAM" id="SSF56235">
    <property type="entry name" value="N-terminal nucleophile aminohydrolases (Ntn hydrolases)"/>
    <property type="match status" value="1"/>
</dbReference>
<keyword evidence="2 9" id="KW-0963">Cytoplasm</keyword>
<dbReference type="Gene3D" id="3.60.20.10">
    <property type="entry name" value="Glutamine Phosphoribosylpyrophosphate, subunit 1, domain 1"/>
    <property type="match status" value="1"/>
</dbReference>
<dbReference type="InterPro" id="IPR019983">
    <property type="entry name" value="Pept_T1A_Psome_bsu_arc"/>
</dbReference>
<evidence type="ECO:0000313" key="10">
    <source>
        <dbReference type="EMBL" id="PSN84481.1"/>
    </source>
</evidence>
<keyword evidence="5 9" id="KW-0378">Hydrolase</keyword>
<comment type="subunit">
    <text evidence="9">The 20S proteasome core is composed of 14 alpha and 14 beta subunits that assemble into four stacked heptameric rings, resulting in a barrel-shaped structure. The two inner rings, each composed of seven catalytic beta subunits, are sandwiched by two outer rings, each composed of seven alpha subunits. The catalytic chamber with the active sites is on the inside of the barrel. Has a gated structure, the ends of the cylinder being occluded by the N-termini of the alpha-subunits. Is capped at one or both ends by the proteasome regulatory ATPase, PAN.</text>
</comment>
<name>A0A2R6ADL8_9ARCH</name>
<dbReference type="PROSITE" id="PS51476">
    <property type="entry name" value="PROTEASOME_BETA_2"/>
    <property type="match status" value="1"/>
</dbReference>
<evidence type="ECO:0000313" key="11">
    <source>
        <dbReference type="Proteomes" id="UP000240880"/>
    </source>
</evidence>
<dbReference type="GO" id="GO:0004298">
    <property type="term" value="F:threonine-type endopeptidase activity"/>
    <property type="evidence" value="ECO:0007669"/>
    <property type="project" value="UniProtKB-UniRule"/>
</dbReference>
<dbReference type="GO" id="GO:0005737">
    <property type="term" value="C:cytoplasm"/>
    <property type="evidence" value="ECO:0007669"/>
    <property type="project" value="UniProtKB-SubCell"/>
</dbReference>
<dbReference type="InterPro" id="IPR001353">
    <property type="entry name" value="Proteasome_sua/b"/>
</dbReference>
<sequence>MSFEVLVGGTTVGIKTVEGVVLAADKRLVYGYTILSKSAKKVYPINDRIGVGFAGLIGDMQALVRRVVSMVNLYEIENETKISVASVGKLLSVILYNSRFTPYLTETILGGYDNNGFHLYTLDALGSLLLEDYTAIGTGAGISLGILESEYKEQMSLDEAIGLAIKSVKQAIMRDIGSGDGIDLLIITNQGTREQTFALESK</sequence>
<dbReference type="EMBL" id="NEXC01000003">
    <property type="protein sequence ID" value="PSN84481.1"/>
    <property type="molecule type" value="Genomic_DNA"/>
</dbReference>
<evidence type="ECO:0000256" key="2">
    <source>
        <dbReference type="ARBA" id="ARBA00022490"/>
    </source>
</evidence>
<evidence type="ECO:0000256" key="1">
    <source>
        <dbReference type="ARBA" id="ARBA00001198"/>
    </source>
</evidence>
<evidence type="ECO:0000256" key="9">
    <source>
        <dbReference type="HAMAP-Rule" id="MF_02113"/>
    </source>
</evidence>
<comment type="catalytic activity">
    <reaction evidence="1 9">
        <text>Cleavage of peptide bonds with very broad specificity.</text>
        <dbReference type="EC" id="3.4.25.1"/>
    </reaction>
</comment>
<evidence type="ECO:0000256" key="8">
    <source>
        <dbReference type="ARBA" id="ARBA00023145"/>
    </source>
</evidence>
<dbReference type="InterPro" id="IPR029055">
    <property type="entry name" value="Ntn_hydrolases_N"/>
</dbReference>
<evidence type="ECO:0000256" key="7">
    <source>
        <dbReference type="ARBA" id="ARBA00022942"/>
    </source>
</evidence>
<reference evidence="10 11" key="1">
    <citation type="submission" date="2017-04" db="EMBL/GenBank/DDBJ databases">
        <title>Novel microbial lineages endemic to geothermal iron-oxide mats fill important gaps in the evolutionary history of Archaea.</title>
        <authorList>
            <person name="Jay Z.J."/>
            <person name="Beam J.P."/>
            <person name="Dlakic M."/>
            <person name="Rusch D.B."/>
            <person name="Kozubal M.A."/>
            <person name="Inskeep W.P."/>
        </authorList>
    </citation>
    <scope>NUCLEOTIDE SEQUENCE [LARGE SCALE GENOMIC DNA]</scope>
    <source>
        <strain evidence="10">OSP_D</strain>
    </source>
</reference>
<accession>A0A2R6ADL8</accession>
<comment type="similarity">
    <text evidence="9">Belongs to the peptidase T1B family.</text>
</comment>
<evidence type="ECO:0000256" key="5">
    <source>
        <dbReference type="ARBA" id="ARBA00022801"/>
    </source>
</evidence>
<organism evidence="10 11">
    <name type="scientific">Candidatus Marsarchaeota G1 archaeon OSP_D</name>
    <dbReference type="NCBI Taxonomy" id="1978155"/>
    <lineage>
        <taxon>Archaea</taxon>
        <taxon>Candidatus Marsarchaeota</taxon>
        <taxon>Candidatus Marsarchaeota group 1</taxon>
    </lineage>
</organism>
<proteinExistence type="inferred from homology"/>
<keyword evidence="4 9" id="KW-0888">Threonine protease</keyword>
<gene>
    <name evidence="9" type="primary">psmB</name>
    <name evidence="10" type="ORF">B9Q01_01090</name>
</gene>
<comment type="caution">
    <text evidence="10">The sequence shown here is derived from an EMBL/GenBank/DDBJ whole genome shotgun (WGS) entry which is preliminary data.</text>
</comment>
<evidence type="ECO:0000256" key="4">
    <source>
        <dbReference type="ARBA" id="ARBA00022698"/>
    </source>
</evidence>
<dbReference type="PANTHER" id="PTHR32194">
    <property type="entry name" value="METALLOPROTEASE TLDD"/>
    <property type="match status" value="1"/>
</dbReference>
<comment type="caution">
    <text evidence="9">Lacks conserved residue(s) required for the propagation of feature annotation.</text>
</comment>
<evidence type="ECO:0000256" key="6">
    <source>
        <dbReference type="ARBA" id="ARBA00022813"/>
    </source>
</evidence>
<feature type="propeptide" id="PRO_5015365908" description="Removed in mature form; by autocatalysis" evidence="9">
    <location>
        <begin position="1"/>
        <end position="8"/>
    </location>
</feature>
<keyword evidence="8 9" id="KW-0865">Zymogen</keyword>
<protein>
    <recommendedName>
        <fullName evidence="9">Proteasome subunit beta</fullName>
        <ecNumber evidence="9">3.4.25.1</ecNumber>
    </recommendedName>
    <alternativeName>
        <fullName evidence="9">20S proteasome beta subunit</fullName>
    </alternativeName>
    <alternativeName>
        <fullName evidence="9">Proteasome core protein PsmB</fullName>
    </alternativeName>
</protein>
<dbReference type="PANTHER" id="PTHR32194:SF2">
    <property type="entry name" value="PROTEASOME SUBUNIT BETA TYPE-1"/>
    <property type="match status" value="1"/>
</dbReference>
<dbReference type="PRINTS" id="PR00141">
    <property type="entry name" value="PROTEASOME"/>
</dbReference>
<keyword evidence="3 9" id="KW-0645">Protease</keyword>
<dbReference type="InterPro" id="IPR023333">
    <property type="entry name" value="Proteasome_suB-type"/>
</dbReference>
<dbReference type="Proteomes" id="UP000240880">
    <property type="component" value="Unassembled WGS sequence"/>
</dbReference>
<dbReference type="GO" id="GO:0019774">
    <property type="term" value="C:proteasome core complex, beta-subunit complex"/>
    <property type="evidence" value="ECO:0007669"/>
    <property type="project" value="UniProtKB-UniRule"/>
</dbReference>
<dbReference type="Pfam" id="PF00227">
    <property type="entry name" value="Proteasome"/>
    <property type="match status" value="1"/>
</dbReference>
<keyword evidence="6 9" id="KW-0068">Autocatalytic cleavage</keyword>
<dbReference type="GO" id="GO:0010498">
    <property type="term" value="P:proteasomal protein catabolic process"/>
    <property type="evidence" value="ECO:0007669"/>
    <property type="project" value="UniProtKB-UniRule"/>
</dbReference>
<dbReference type="EC" id="3.4.25.1" evidence="9"/>